<keyword evidence="1" id="KW-0472">Membrane</keyword>
<accession>I3S4A2</accession>
<name>I3S4A2_MEDTR</name>
<organism evidence="2">
    <name type="scientific">Medicago truncatula</name>
    <name type="common">Barrel medic</name>
    <name type="synonym">Medicago tribuloides</name>
    <dbReference type="NCBI Taxonomy" id="3880"/>
    <lineage>
        <taxon>Eukaryota</taxon>
        <taxon>Viridiplantae</taxon>
        <taxon>Streptophyta</taxon>
        <taxon>Embryophyta</taxon>
        <taxon>Tracheophyta</taxon>
        <taxon>Spermatophyta</taxon>
        <taxon>Magnoliopsida</taxon>
        <taxon>eudicotyledons</taxon>
        <taxon>Gunneridae</taxon>
        <taxon>Pentapetalae</taxon>
        <taxon>rosids</taxon>
        <taxon>fabids</taxon>
        <taxon>Fabales</taxon>
        <taxon>Fabaceae</taxon>
        <taxon>Papilionoideae</taxon>
        <taxon>50 kb inversion clade</taxon>
        <taxon>NPAAA clade</taxon>
        <taxon>Hologalegina</taxon>
        <taxon>IRL clade</taxon>
        <taxon>Trifolieae</taxon>
        <taxon>Medicago</taxon>
    </lineage>
</organism>
<reference evidence="2" key="1">
    <citation type="submission" date="2012-05" db="EMBL/GenBank/DDBJ databases">
        <authorList>
            <person name="Krishnakumar V."/>
            <person name="Cheung F."/>
            <person name="Xiao Y."/>
            <person name="Chan A."/>
            <person name="Moskal W.A."/>
            <person name="Town C.D."/>
        </authorList>
    </citation>
    <scope>NUCLEOTIDE SEQUENCE</scope>
</reference>
<keyword evidence="1" id="KW-1133">Transmembrane helix</keyword>
<keyword evidence="1" id="KW-0812">Transmembrane</keyword>
<feature type="transmembrane region" description="Helical" evidence="1">
    <location>
        <begin position="14"/>
        <end position="37"/>
    </location>
</feature>
<proteinExistence type="evidence at transcript level"/>
<sequence>MIQDVILDVKNKKIFFCFAYLCWILKYFLFFYLFYIFN</sequence>
<protein>
    <recommendedName>
        <fullName evidence="3">Transmembrane protein</fullName>
    </recommendedName>
</protein>
<evidence type="ECO:0000256" key="1">
    <source>
        <dbReference type="SAM" id="Phobius"/>
    </source>
</evidence>
<dbReference type="AlphaFoldDB" id="I3S4A2"/>
<evidence type="ECO:0000313" key="2">
    <source>
        <dbReference type="EMBL" id="AFK35094.1"/>
    </source>
</evidence>
<evidence type="ECO:0008006" key="3">
    <source>
        <dbReference type="Google" id="ProtNLM"/>
    </source>
</evidence>
<dbReference type="EMBL" id="BT135299">
    <property type="protein sequence ID" value="AFK35094.1"/>
    <property type="molecule type" value="mRNA"/>
</dbReference>